<comment type="caution">
    <text evidence="2">The sequence shown here is derived from an EMBL/GenBank/DDBJ whole genome shotgun (WGS) entry which is preliminary data.</text>
</comment>
<keyword evidence="3" id="KW-1185">Reference proteome</keyword>
<evidence type="ECO:0000313" key="2">
    <source>
        <dbReference type="EMBL" id="MCV3271969.1"/>
    </source>
</evidence>
<gene>
    <name evidence="2" type="ORF">MUB52_11075</name>
</gene>
<feature type="transmembrane region" description="Helical" evidence="1">
    <location>
        <begin position="6"/>
        <end position="28"/>
    </location>
</feature>
<feature type="transmembrane region" description="Helical" evidence="1">
    <location>
        <begin position="35"/>
        <end position="54"/>
    </location>
</feature>
<dbReference type="EMBL" id="JALIEB010000006">
    <property type="protein sequence ID" value="MCV3271969.1"/>
    <property type="molecule type" value="Genomic_DNA"/>
</dbReference>
<name>A0ABT3BEH0_9RHOB</name>
<proteinExistence type="predicted"/>
<dbReference type="RefSeq" id="WP_263844294.1">
    <property type="nucleotide sequence ID" value="NZ_JALIEB010000006.1"/>
</dbReference>
<dbReference type="Proteomes" id="UP001208690">
    <property type="component" value="Unassembled WGS sequence"/>
</dbReference>
<sequence length="71" mass="7809">MPLDKLVLICVCVLAAFGVTLWLAALVLTALQVPAGWLALIPAALAAYIFYRVLAERLGNADEDHYDRMKH</sequence>
<evidence type="ECO:0000313" key="3">
    <source>
        <dbReference type="Proteomes" id="UP001208690"/>
    </source>
</evidence>
<reference evidence="2 3" key="1">
    <citation type="submission" date="2022-04" db="EMBL/GenBank/DDBJ databases">
        <title>Roseobacter sp. WL0113 is a bacterium isolated from neritic sediment.</title>
        <authorList>
            <person name="Wang L."/>
            <person name="He W."/>
            <person name="Zhang D.-F."/>
        </authorList>
    </citation>
    <scope>NUCLEOTIDE SEQUENCE [LARGE SCALE GENOMIC DNA]</scope>
    <source>
        <strain evidence="2 3">WL0113</strain>
    </source>
</reference>
<evidence type="ECO:0000256" key="1">
    <source>
        <dbReference type="SAM" id="Phobius"/>
    </source>
</evidence>
<organism evidence="2 3">
    <name type="scientific">Roseobacter sinensis</name>
    <dbReference type="NCBI Taxonomy" id="2931391"/>
    <lineage>
        <taxon>Bacteria</taxon>
        <taxon>Pseudomonadati</taxon>
        <taxon>Pseudomonadota</taxon>
        <taxon>Alphaproteobacteria</taxon>
        <taxon>Rhodobacterales</taxon>
        <taxon>Roseobacteraceae</taxon>
        <taxon>Roseobacter</taxon>
    </lineage>
</organism>
<protein>
    <submittedName>
        <fullName evidence="2">Uncharacterized protein</fullName>
    </submittedName>
</protein>
<keyword evidence="1" id="KW-1133">Transmembrane helix</keyword>
<keyword evidence="1" id="KW-0812">Transmembrane</keyword>
<accession>A0ABT3BEH0</accession>
<keyword evidence="1" id="KW-0472">Membrane</keyword>